<keyword evidence="2" id="KW-1185">Reference proteome</keyword>
<name>A0A8J9ZBK9_BRALA</name>
<dbReference type="OrthoDB" id="9980803at2759"/>
<protein>
    <submittedName>
        <fullName evidence="1">Hypp8865 protein</fullName>
    </submittedName>
</protein>
<reference evidence="1" key="1">
    <citation type="submission" date="2022-01" db="EMBL/GenBank/DDBJ databases">
        <authorList>
            <person name="Braso-Vives M."/>
        </authorList>
    </citation>
    <scope>NUCLEOTIDE SEQUENCE</scope>
</reference>
<proteinExistence type="predicted"/>
<sequence>MASYLPVVKEASLSGKIKRFPEKERQLLKATLRSHGWQSLTKDFRIKTCTDIRREHLVAITDDVDDACPDFKKDVKTRLELVKKMHSDGEVHVYKGGNHDGSKRVFYRYFMFVRANTTGTYDVFLASLCRKEEGLGFWGMLGKAFSYMLFPQTLLLQIAEDQMLSQVAKLLASGIIAAEDQVRMLV</sequence>
<organism evidence="1 2">
    <name type="scientific">Branchiostoma lanceolatum</name>
    <name type="common">Common lancelet</name>
    <name type="synonym">Amphioxus lanceolatum</name>
    <dbReference type="NCBI Taxonomy" id="7740"/>
    <lineage>
        <taxon>Eukaryota</taxon>
        <taxon>Metazoa</taxon>
        <taxon>Chordata</taxon>
        <taxon>Cephalochordata</taxon>
        <taxon>Leptocardii</taxon>
        <taxon>Amphioxiformes</taxon>
        <taxon>Branchiostomatidae</taxon>
        <taxon>Branchiostoma</taxon>
    </lineage>
</organism>
<accession>A0A8J9ZBK9</accession>
<dbReference type="EMBL" id="OV696703">
    <property type="protein sequence ID" value="CAH1250531.1"/>
    <property type="molecule type" value="Genomic_DNA"/>
</dbReference>
<dbReference type="Proteomes" id="UP000838412">
    <property type="component" value="Chromosome 18"/>
</dbReference>
<evidence type="ECO:0000313" key="2">
    <source>
        <dbReference type="Proteomes" id="UP000838412"/>
    </source>
</evidence>
<dbReference type="AlphaFoldDB" id="A0A8J9ZBK9"/>
<gene>
    <name evidence="1" type="primary">Hypp8865</name>
    <name evidence="1" type="ORF">BLAG_LOCUS11216</name>
</gene>
<evidence type="ECO:0000313" key="1">
    <source>
        <dbReference type="EMBL" id="CAH1250531.1"/>
    </source>
</evidence>